<proteinExistence type="predicted"/>
<evidence type="ECO:0000313" key="2">
    <source>
        <dbReference type="EMBL" id="CVI25392.1"/>
    </source>
</evidence>
<gene>
    <name evidence="2" type="ORF">AGR4A_pAt30207</name>
</gene>
<dbReference type="Proteomes" id="UP000192074">
    <property type="component" value="Unassembled WGS sequence"/>
</dbReference>
<evidence type="ECO:0000313" key="3">
    <source>
        <dbReference type="Proteomes" id="UP000192074"/>
    </source>
</evidence>
<protein>
    <submittedName>
        <fullName evidence="2">Uncharacterized protein</fullName>
    </submittedName>
</protein>
<dbReference type="AlphaFoldDB" id="A0A822V7B3"/>
<accession>A0A822V7B3</accession>
<name>A0A822V7B3_AGRTU</name>
<organism evidence="2 3">
    <name type="scientific">Agrobacterium tumefaciens str. B6</name>
    <dbReference type="NCBI Taxonomy" id="1183423"/>
    <lineage>
        <taxon>Bacteria</taxon>
        <taxon>Pseudomonadati</taxon>
        <taxon>Pseudomonadota</taxon>
        <taxon>Alphaproteobacteria</taxon>
        <taxon>Hyphomicrobiales</taxon>
        <taxon>Rhizobiaceae</taxon>
        <taxon>Rhizobium/Agrobacterium group</taxon>
        <taxon>Agrobacterium</taxon>
        <taxon>Agrobacterium tumefaciens complex</taxon>
    </lineage>
</organism>
<sequence length="60" mass="6612">MSEFWQQLRKWIADLGAALGGVDAEYLINEKNSSNPHRATKSPGGVRSISPRDGKTGRQE</sequence>
<feature type="compositionally biased region" description="Basic and acidic residues" evidence="1">
    <location>
        <begin position="50"/>
        <end position="60"/>
    </location>
</feature>
<comment type="caution">
    <text evidence="2">The sequence shown here is derived from an EMBL/GenBank/DDBJ whole genome shotgun (WGS) entry which is preliminary data.</text>
</comment>
<dbReference type="EMBL" id="FCNL01000042">
    <property type="protein sequence ID" value="CVI25392.1"/>
    <property type="molecule type" value="Genomic_DNA"/>
</dbReference>
<evidence type="ECO:0000256" key="1">
    <source>
        <dbReference type="SAM" id="MobiDB-lite"/>
    </source>
</evidence>
<reference evidence="2 3" key="1">
    <citation type="submission" date="2016-01" db="EMBL/GenBank/DDBJ databases">
        <authorList>
            <person name="Regsiter A."/>
            <person name="william w."/>
        </authorList>
    </citation>
    <scope>NUCLEOTIDE SEQUENCE [LARGE SCALE GENOMIC DNA]</scope>
    <source>
        <strain evidence="2 3">B6</strain>
    </source>
</reference>
<feature type="region of interest" description="Disordered" evidence="1">
    <location>
        <begin position="30"/>
        <end position="60"/>
    </location>
</feature>